<dbReference type="RefSeq" id="WP_193518454.1">
    <property type="nucleotide sequence ID" value="NZ_BMXL01000028.1"/>
</dbReference>
<evidence type="ECO:0000313" key="6">
    <source>
        <dbReference type="Proteomes" id="UP000654947"/>
    </source>
</evidence>
<keyword evidence="3" id="KW-0560">Oxidoreductase</keyword>
<dbReference type="GO" id="GO:0004030">
    <property type="term" value="F:aldehyde dehydrogenase [NAD(P)+] activity"/>
    <property type="evidence" value="ECO:0007669"/>
    <property type="project" value="InterPro"/>
</dbReference>
<comment type="caution">
    <text evidence="5">The sequence shown here is derived from an EMBL/GenBank/DDBJ whole genome shotgun (WGS) entry which is preliminary data.</text>
</comment>
<evidence type="ECO:0000313" key="5">
    <source>
        <dbReference type="EMBL" id="GHD33754.1"/>
    </source>
</evidence>
<sequence length="463" mass="50067">MAYATTNPYTNETLATFPLIGDEEMERALATAQETFEGWRAKSFDQRKEVVKRAAQILRERPEDFAKLPTLEMGKLYRESMDEVELAASILDYYAENAEEFLAPETVDTELPDAGRAVVVSDPIGILFGVQPWNFPYYQLARIAGPNLMAGNVVMVKHAEIVPQSAAAFERLMHEAGAPEGAYTNVYANKEQVARAIKDPRVKGVALTGSEGAGSSVASNAGEELKKSTLELGGSDALIVLADADLDMTVDRALWGRLNNAGQSCVASKRIIVVEDVADEFLRRFHEGVAQLKPGDPFDPETTLPPLSSQSAADNIDALVDEAVENGASVTTPGDPVPEEGAFVQPRILTGVTKDNPVHDKEFFGPVALFFRARDEEEAVRIANDSSFGLGGSVFTEDADHGMDVARRIDTGMVFVNHPTWTSPDLPFGGTKRSGYGHELSAAGIQEFVNKKLIKVMPSGSSA</sequence>
<dbReference type="PROSITE" id="PS00070">
    <property type="entry name" value="ALDEHYDE_DEHYDR_CYS"/>
    <property type="match status" value="1"/>
</dbReference>
<dbReference type="Gene3D" id="3.40.309.10">
    <property type="entry name" value="Aldehyde Dehydrogenase, Chain A, domain 2"/>
    <property type="match status" value="1"/>
</dbReference>
<organism evidence="5 6">
    <name type="scientific">Nocardiopsis kunsanensis</name>
    <dbReference type="NCBI Taxonomy" id="141693"/>
    <lineage>
        <taxon>Bacteria</taxon>
        <taxon>Bacillati</taxon>
        <taxon>Actinomycetota</taxon>
        <taxon>Actinomycetes</taxon>
        <taxon>Streptosporangiales</taxon>
        <taxon>Nocardiopsidaceae</taxon>
        <taxon>Nocardiopsis</taxon>
    </lineage>
</organism>
<name>A0A918XJK1_9ACTN</name>
<accession>A0A918XJK1</accession>
<evidence type="ECO:0000259" key="4">
    <source>
        <dbReference type="Pfam" id="PF00171"/>
    </source>
</evidence>
<comment type="similarity">
    <text evidence="1">Belongs to the aldehyde dehydrogenase family.</text>
</comment>
<dbReference type="FunFam" id="3.40.309.10:FF:000058">
    <property type="entry name" value="Succinate-semialdehyde dehydrogenase"/>
    <property type="match status" value="1"/>
</dbReference>
<dbReference type="EMBL" id="BMXL01000028">
    <property type="protein sequence ID" value="GHD33754.1"/>
    <property type="molecule type" value="Genomic_DNA"/>
</dbReference>
<dbReference type="InterPro" id="IPR016161">
    <property type="entry name" value="Ald_DH/histidinol_DH"/>
</dbReference>
<dbReference type="CDD" id="cd07100">
    <property type="entry name" value="ALDH_SSADH1_GabD1"/>
    <property type="match status" value="1"/>
</dbReference>
<dbReference type="InterPro" id="IPR016162">
    <property type="entry name" value="Ald_DH_N"/>
</dbReference>
<dbReference type="SUPFAM" id="SSF53720">
    <property type="entry name" value="ALDH-like"/>
    <property type="match status" value="1"/>
</dbReference>
<dbReference type="InterPro" id="IPR016163">
    <property type="entry name" value="Ald_DH_C"/>
</dbReference>
<keyword evidence="2" id="KW-0521">NADP</keyword>
<proteinExistence type="inferred from homology"/>
<dbReference type="InterPro" id="IPR044148">
    <property type="entry name" value="ALDH_GabD1-like"/>
</dbReference>
<dbReference type="Pfam" id="PF00171">
    <property type="entry name" value="Aldedh"/>
    <property type="match status" value="1"/>
</dbReference>
<evidence type="ECO:0000256" key="1">
    <source>
        <dbReference type="ARBA" id="ARBA00009986"/>
    </source>
</evidence>
<evidence type="ECO:0000256" key="3">
    <source>
        <dbReference type="ARBA" id="ARBA00023002"/>
    </source>
</evidence>
<dbReference type="InterPro" id="IPR015590">
    <property type="entry name" value="Aldehyde_DH_dom"/>
</dbReference>
<dbReference type="InterPro" id="IPR047110">
    <property type="entry name" value="GABD/Sad-like"/>
</dbReference>
<feature type="domain" description="Aldehyde dehydrogenase" evidence="4">
    <location>
        <begin position="3"/>
        <end position="453"/>
    </location>
</feature>
<gene>
    <name evidence="5" type="ORF">GCM10007147_38730</name>
</gene>
<protein>
    <submittedName>
        <fullName evidence="5">Succinate-semialdehyde dehydrogenase</fullName>
    </submittedName>
</protein>
<dbReference type="Proteomes" id="UP000654947">
    <property type="component" value="Unassembled WGS sequence"/>
</dbReference>
<reference evidence="5 6" key="1">
    <citation type="journal article" date="2014" name="Int. J. Syst. Evol. Microbiol.">
        <title>Complete genome sequence of Corynebacterium casei LMG S-19264T (=DSM 44701T), isolated from a smear-ripened cheese.</title>
        <authorList>
            <consortium name="US DOE Joint Genome Institute (JGI-PGF)"/>
            <person name="Walter F."/>
            <person name="Albersmeier A."/>
            <person name="Kalinowski J."/>
            <person name="Ruckert C."/>
        </authorList>
    </citation>
    <scope>NUCLEOTIDE SEQUENCE [LARGE SCALE GENOMIC DNA]</scope>
    <source>
        <strain evidence="5 6">KCTC 19473</strain>
    </source>
</reference>
<dbReference type="PANTHER" id="PTHR43217:SF2">
    <property type="entry name" value="SUCCINATE-SEMIALDEHYDE DEHYDROGENASE [NADP(+)]"/>
    <property type="match status" value="1"/>
</dbReference>
<dbReference type="Gene3D" id="3.40.605.10">
    <property type="entry name" value="Aldehyde Dehydrogenase, Chain A, domain 1"/>
    <property type="match status" value="1"/>
</dbReference>
<dbReference type="AlphaFoldDB" id="A0A918XJK1"/>
<dbReference type="FunFam" id="3.40.605.10:FF:000012">
    <property type="entry name" value="NAD-dependent succinate-semialdehyde dehydrogenase"/>
    <property type="match status" value="1"/>
</dbReference>
<dbReference type="GO" id="GO:0004777">
    <property type="term" value="F:succinate-semialdehyde dehydrogenase (NAD+) activity"/>
    <property type="evidence" value="ECO:0007669"/>
    <property type="project" value="TreeGrafter"/>
</dbReference>
<dbReference type="PANTHER" id="PTHR43217">
    <property type="entry name" value="SUCCINATE SEMIALDEHYDE DEHYDROGENASE [NAD(P)+] SAD"/>
    <property type="match status" value="1"/>
</dbReference>
<dbReference type="InterPro" id="IPR016160">
    <property type="entry name" value="Ald_DH_CS_CYS"/>
</dbReference>
<evidence type="ECO:0000256" key="2">
    <source>
        <dbReference type="ARBA" id="ARBA00022857"/>
    </source>
</evidence>
<keyword evidence="6" id="KW-1185">Reference proteome</keyword>